<dbReference type="InterPro" id="IPR050109">
    <property type="entry name" value="HTH-type_TetR-like_transc_reg"/>
</dbReference>
<organism evidence="6 7">
    <name type="scientific">Cryptosporangium minutisporangium</name>
    <dbReference type="NCBI Taxonomy" id="113569"/>
    <lineage>
        <taxon>Bacteria</taxon>
        <taxon>Bacillati</taxon>
        <taxon>Actinomycetota</taxon>
        <taxon>Actinomycetes</taxon>
        <taxon>Cryptosporangiales</taxon>
        <taxon>Cryptosporangiaceae</taxon>
        <taxon>Cryptosporangium</taxon>
    </lineage>
</organism>
<dbReference type="Pfam" id="PF00440">
    <property type="entry name" value="TetR_N"/>
    <property type="match status" value="1"/>
</dbReference>
<dbReference type="SUPFAM" id="SSF46689">
    <property type="entry name" value="Homeodomain-like"/>
    <property type="match status" value="1"/>
</dbReference>
<dbReference type="Proteomes" id="UP001501676">
    <property type="component" value="Unassembled WGS sequence"/>
</dbReference>
<dbReference type="PANTHER" id="PTHR30055">
    <property type="entry name" value="HTH-TYPE TRANSCRIPTIONAL REGULATOR RUTR"/>
    <property type="match status" value="1"/>
</dbReference>
<dbReference type="Gene3D" id="1.10.357.10">
    <property type="entry name" value="Tetracycline Repressor, domain 2"/>
    <property type="match status" value="1"/>
</dbReference>
<protein>
    <recommendedName>
        <fullName evidence="5">HTH tetR-type domain-containing protein</fullName>
    </recommendedName>
</protein>
<evidence type="ECO:0000256" key="3">
    <source>
        <dbReference type="ARBA" id="ARBA00023163"/>
    </source>
</evidence>
<dbReference type="InterPro" id="IPR009057">
    <property type="entry name" value="Homeodomain-like_sf"/>
</dbReference>
<comment type="caution">
    <text evidence="6">The sequence shown here is derived from an EMBL/GenBank/DDBJ whole genome shotgun (WGS) entry which is preliminary data.</text>
</comment>
<name>A0ABP6ST06_9ACTN</name>
<evidence type="ECO:0000259" key="5">
    <source>
        <dbReference type="PROSITE" id="PS50977"/>
    </source>
</evidence>
<keyword evidence="3" id="KW-0804">Transcription</keyword>
<keyword evidence="2 4" id="KW-0238">DNA-binding</keyword>
<dbReference type="PANTHER" id="PTHR30055:SF234">
    <property type="entry name" value="HTH-TYPE TRANSCRIPTIONAL REGULATOR BETI"/>
    <property type="match status" value="1"/>
</dbReference>
<evidence type="ECO:0000313" key="7">
    <source>
        <dbReference type="Proteomes" id="UP001501676"/>
    </source>
</evidence>
<keyword evidence="1" id="KW-0805">Transcription regulation</keyword>
<gene>
    <name evidence="6" type="ORF">GCM10020369_16060</name>
</gene>
<dbReference type="InterPro" id="IPR001647">
    <property type="entry name" value="HTH_TetR"/>
</dbReference>
<evidence type="ECO:0000256" key="2">
    <source>
        <dbReference type="ARBA" id="ARBA00023125"/>
    </source>
</evidence>
<proteinExistence type="predicted"/>
<reference evidence="7" key="1">
    <citation type="journal article" date="2019" name="Int. J. Syst. Evol. Microbiol.">
        <title>The Global Catalogue of Microorganisms (GCM) 10K type strain sequencing project: providing services to taxonomists for standard genome sequencing and annotation.</title>
        <authorList>
            <consortium name="The Broad Institute Genomics Platform"/>
            <consortium name="The Broad Institute Genome Sequencing Center for Infectious Disease"/>
            <person name="Wu L."/>
            <person name="Ma J."/>
        </authorList>
    </citation>
    <scope>NUCLEOTIDE SEQUENCE [LARGE SCALE GENOMIC DNA]</scope>
    <source>
        <strain evidence="7">JCM 9458</strain>
    </source>
</reference>
<accession>A0ABP6ST06</accession>
<dbReference type="RefSeq" id="WP_345727360.1">
    <property type="nucleotide sequence ID" value="NZ_BAAAYN010000010.1"/>
</dbReference>
<evidence type="ECO:0000313" key="6">
    <source>
        <dbReference type="EMBL" id="GAA3384838.1"/>
    </source>
</evidence>
<evidence type="ECO:0000256" key="4">
    <source>
        <dbReference type="PROSITE-ProRule" id="PRU00335"/>
    </source>
</evidence>
<feature type="DNA-binding region" description="H-T-H motif" evidence="4">
    <location>
        <begin position="31"/>
        <end position="50"/>
    </location>
</feature>
<sequence>MGRPSRAAERTEQIMEATGRCLRTHGLAGTTLERVAEESGLSRSHVRHYVGNRDDLLRSFATWLYTGYEAEFIRAVAEAEPRDKLPFTMDYLFGQGLMPTSDDDTIIRELVTAGLTDESVRTILQGKYQRAVDTIGDALAAEYPSATPAALRSTAYGLWCLALGNSMIGDLGMPVASGGLVRTAADALLDQLATKMAAAAAAAG</sequence>
<evidence type="ECO:0000256" key="1">
    <source>
        <dbReference type="ARBA" id="ARBA00023015"/>
    </source>
</evidence>
<keyword evidence="7" id="KW-1185">Reference proteome</keyword>
<dbReference type="PROSITE" id="PS50977">
    <property type="entry name" value="HTH_TETR_2"/>
    <property type="match status" value="1"/>
</dbReference>
<dbReference type="EMBL" id="BAAAYN010000010">
    <property type="protein sequence ID" value="GAA3384838.1"/>
    <property type="molecule type" value="Genomic_DNA"/>
</dbReference>
<feature type="domain" description="HTH tetR-type" evidence="5">
    <location>
        <begin position="8"/>
        <end position="68"/>
    </location>
</feature>